<dbReference type="STRING" id="266940.Krad_2258"/>
<evidence type="ECO:0008006" key="4">
    <source>
        <dbReference type="Google" id="ProtNLM"/>
    </source>
</evidence>
<dbReference type="EMBL" id="CP000750">
    <property type="protein sequence ID" value="ABS03739.1"/>
    <property type="molecule type" value="Genomic_DNA"/>
</dbReference>
<gene>
    <name evidence="1" type="ordered locus">Krad_2258</name>
    <name evidence="2" type="ordered locus">Krad_2374</name>
</gene>
<dbReference type="eggNOG" id="COG0572">
    <property type="taxonomic scope" value="Bacteria"/>
</dbReference>
<organism evidence="1 3">
    <name type="scientific">Kineococcus radiotolerans (strain ATCC BAA-149 / DSM 14245 / SRS30216)</name>
    <dbReference type="NCBI Taxonomy" id="266940"/>
    <lineage>
        <taxon>Bacteria</taxon>
        <taxon>Bacillati</taxon>
        <taxon>Actinomycetota</taxon>
        <taxon>Actinomycetes</taxon>
        <taxon>Kineosporiales</taxon>
        <taxon>Kineosporiaceae</taxon>
        <taxon>Kineococcus</taxon>
    </lineage>
</organism>
<dbReference type="AlphaFoldDB" id="A6WAA0"/>
<evidence type="ECO:0000313" key="1">
    <source>
        <dbReference type="EMBL" id="ABS03739.1"/>
    </source>
</evidence>
<protein>
    <recommendedName>
        <fullName evidence="4">Uridine kinase</fullName>
    </recommendedName>
</protein>
<evidence type="ECO:0000313" key="3">
    <source>
        <dbReference type="Proteomes" id="UP000001116"/>
    </source>
</evidence>
<dbReference type="KEGG" id="kra:Krad_2374"/>
<dbReference type="Gene3D" id="3.40.50.300">
    <property type="entry name" value="P-loop containing nucleotide triphosphate hydrolases"/>
    <property type="match status" value="1"/>
</dbReference>
<name>A6WAA0_KINRD</name>
<proteinExistence type="predicted"/>
<dbReference type="InterPro" id="IPR027417">
    <property type="entry name" value="P-loop_NTPase"/>
</dbReference>
<dbReference type="EMBL" id="CP000750">
    <property type="protein sequence ID" value="ABS03854.1"/>
    <property type="molecule type" value="Genomic_DNA"/>
</dbReference>
<evidence type="ECO:0000313" key="2">
    <source>
        <dbReference type="EMBL" id="ABS03854.1"/>
    </source>
</evidence>
<reference evidence="3" key="1">
    <citation type="submission" date="2007-07" db="EMBL/GenBank/DDBJ databases">
        <title>Complete sequence of chromosome of Kineococcus radiotolerans SRS30216.</title>
        <authorList>
            <consortium name="US DOE Joint Genome Institute"/>
            <person name="Copeland A."/>
            <person name="Lucas S."/>
            <person name="Lapidus A."/>
            <person name="Barry K."/>
            <person name="Glavina del Rio T."/>
            <person name="Hammon N."/>
            <person name="Israni S."/>
            <person name="Dalin E."/>
            <person name="Tice H."/>
            <person name="Pitluck S."/>
            <person name="Saunders E."/>
            <person name="Brettin T."/>
            <person name="Bruce D."/>
            <person name="Detter J.C."/>
            <person name="Han C."/>
            <person name="Schmutz J."/>
            <person name="Larimer F."/>
            <person name="Land M."/>
            <person name="Hauser L."/>
            <person name="Kyrpides N."/>
            <person name="Lykidis A."/>
            <person name="Bagwell C.E."/>
            <person name="Shimkets L."/>
            <person name="Berry C.J."/>
            <person name="Fliermans C."/>
            <person name="Richardson P."/>
        </authorList>
    </citation>
    <scope>NUCLEOTIDE SEQUENCE [LARGE SCALE GENOMIC DNA]</scope>
    <source>
        <strain evidence="3">ATCC BAA-149 / DSM 14245 / SRS30216</strain>
        <strain evidence="2">SRS30216</strain>
    </source>
</reference>
<reference evidence="1" key="2">
    <citation type="submission" date="2008-08" db="EMBL/GenBank/DDBJ databases">
        <title>Complete sequence of chromosome of Kineococcus radiotolerans SRS30216.</title>
        <authorList>
            <consortium name="US DOE Joint Genome Institute"/>
            <person name="Copeland A."/>
            <person name="Lucas S."/>
            <person name="Lapidus A."/>
            <person name="Barry K."/>
            <person name="Glavina del Rio T."/>
            <person name="Hammon N."/>
            <person name="Israni S."/>
            <person name="Dalin E."/>
            <person name="Tice H."/>
            <person name="Pitluck S."/>
            <person name="Saunders E."/>
            <person name="Brettin T."/>
            <person name="Bruce D."/>
            <person name="Detter J.C."/>
            <person name="Han C."/>
            <person name="Schmutz J."/>
            <person name="Larimer F."/>
            <person name="Land M."/>
            <person name="Hauser L."/>
            <person name="Kyrpides N."/>
            <person name="Lykidis A."/>
            <person name="Bagwell C.E."/>
            <person name="Shimkets L."/>
            <person name="Berry C.J."/>
            <person name="Fliermans C."/>
            <person name="Richardson P."/>
        </authorList>
    </citation>
    <scope>NUCLEOTIDE SEQUENCE</scope>
    <source>
        <strain evidence="1">SRS30216</strain>
    </source>
</reference>
<dbReference type="HOGENOM" id="CLU_087906_1_1_11"/>
<dbReference type="Proteomes" id="UP000001116">
    <property type="component" value="Chromosome"/>
</dbReference>
<keyword evidence="3" id="KW-1185">Reference proteome</keyword>
<accession>A6WAA0</accession>
<sequence length="182" mass="19960">MAVDGRGASGKSTLAERLRRRVSRSVVVHTDDVAWYESFFGWGGLLAEHVLRPVRGGEAVYFRPPAWTREGREGAIEVPSGLDLVIVEGVGAAQRELADVIDATVWVQSDFAQAEERGIARDSALGVNGDPVETVAFWHEWMAEELRFLQQQRPWERACLIVAGTPLIPLDDNQVAVASGPL</sequence>
<dbReference type="SUPFAM" id="SSF52540">
    <property type="entry name" value="P-loop containing nucleoside triphosphate hydrolases"/>
    <property type="match status" value="1"/>
</dbReference>
<dbReference type="KEGG" id="kra:Krad_2258"/>
<dbReference type="RefSeq" id="WP_012087929.1">
    <property type="nucleotide sequence ID" value="NC_009664.2"/>
</dbReference>